<proteinExistence type="predicted"/>
<gene>
    <name evidence="1" type="ORF">FHR82_004454</name>
</gene>
<dbReference type="AlphaFoldDB" id="A0A7W7Q781"/>
<dbReference type="RefSeq" id="WP_184812308.1">
    <property type="nucleotide sequence ID" value="NZ_JACHJQ010000004.1"/>
</dbReference>
<evidence type="ECO:0000313" key="1">
    <source>
        <dbReference type="EMBL" id="MBB4908212.1"/>
    </source>
</evidence>
<accession>A0A7W7Q781</accession>
<sequence>MNENRALLDLDAIPRVFDHLVAPATELIALGLTGRAIHERCRDGGPWQRLESGLVLLTNEPPSRTQRIQAALTVAGPEAVLTGVDALALHGMTAARLDGPVHLLVPPRRQPRLVDGVFFERTHQLPDPLHLGGFPVAPLPRATIDTCRRAKAAEHVRALLGESIYRGGVTPATLRDELSRAGTRGTALPRRMLAEIDDKVRSVAQGWAKRLVQHAGLPLPAWRVPITSANGSHVATADAWWDEVGLAWEVDSYAFDLTPADAKATLRRAARLTACGVLVVHTPPTRLRDEPTVVAELLRSAHEQAATRPRPDVTAHA</sequence>
<organism evidence="1 2">
    <name type="scientific">Actinophytocola algeriensis</name>
    <dbReference type="NCBI Taxonomy" id="1768010"/>
    <lineage>
        <taxon>Bacteria</taxon>
        <taxon>Bacillati</taxon>
        <taxon>Actinomycetota</taxon>
        <taxon>Actinomycetes</taxon>
        <taxon>Pseudonocardiales</taxon>
        <taxon>Pseudonocardiaceae</taxon>
    </lineage>
</organism>
<name>A0A7W7Q781_9PSEU</name>
<evidence type="ECO:0000313" key="2">
    <source>
        <dbReference type="Proteomes" id="UP000520767"/>
    </source>
</evidence>
<protein>
    <recommendedName>
        <fullName evidence="3">Transcriptional regulator, AbiEi antitoxin, Type IV TA system</fullName>
    </recommendedName>
</protein>
<keyword evidence="2" id="KW-1185">Reference proteome</keyword>
<comment type="caution">
    <text evidence="1">The sequence shown here is derived from an EMBL/GenBank/DDBJ whole genome shotgun (WGS) entry which is preliminary data.</text>
</comment>
<reference evidence="1 2" key="1">
    <citation type="submission" date="2020-08" db="EMBL/GenBank/DDBJ databases">
        <title>Genomic Encyclopedia of Type Strains, Phase III (KMG-III): the genomes of soil and plant-associated and newly described type strains.</title>
        <authorList>
            <person name="Whitman W."/>
        </authorList>
    </citation>
    <scope>NUCLEOTIDE SEQUENCE [LARGE SCALE GENOMIC DNA]</scope>
    <source>
        <strain evidence="1 2">CECT 8960</strain>
    </source>
</reference>
<dbReference type="EMBL" id="JACHJQ010000004">
    <property type="protein sequence ID" value="MBB4908212.1"/>
    <property type="molecule type" value="Genomic_DNA"/>
</dbReference>
<evidence type="ECO:0008006" key="3">
    <source>
        <dbReference type="Google" id="ProtNLM"/>
    </source>
</evidence>
<dbReference type="Proteomes" id="UP000520767">
    <property type="component" value="Unassembled WGS sequence"/>
</dbReference>